<dbReference type="InterPro" id="IPR000073">
    <property type="entry name" value="AB_hydrolase_1"/>
</dbReference>
<proteinExistence type="inferred from homology"/>
<evidence type="ECO:0000313" key="5">
    <source>
        <dbReference type="EMBL" id="KAI5957576.1"/>
    </source>
</evidence>
<comment type="caution">
    <text evidence="5">The sequence shown here is derived from an EMBL/GenBank/DDBJ whole genome shotgun (WGS) entry which is preliminary data.</text>
</comment>
<dbReference type="EMBL" id="JAIHNG010000121">
    <property type="protein sequence ID" value="KAI5957576.1"/>
    <property type="molecule type" value="Genomic_DNA"/>
</dbReference>
<dbReference type="AlphaFoldDB" id="A0AAD5FXZ0"/>
<accession>A0AAD5FXZ0</accession>
<name>A0AAD5FXZ0_9ASCO</name>
<evidence type="ECO:0000256" key="1">
    <source>
        <dbReference type="ARBA" id="ARBA00008645"/>
    </source>
</evidence>
<keyword evidence="6" id="KW-1185">Reference proteome</keyword>
<keyword evidence="2" id="KW-0378">Hydrolase</keyword>
<dbReference type="SUPFAM" id="SSF53474">
    <property type="entry name" value="alpha/beta-Hydrolases"/>
    <property type="match status" value="1"/>
</dbReference>
<comment type="similarity">
    <text evidence="1">Belongs to the AB hydrolase superfamily.</text>
</comment>
<dbReference type="GeneID" id="76151329"/>
<evidence type="ECO:0000259" key="4">
    <source>
        <dbReference type="Pfam" id="PF12697"/>
    </source>
</evidence>
<evidence type="ECO:0000256" key="2">
    <source>
        <dbReference type="ARBA" id="ARBA00022801"/>
    </source>
</evidence>
<dbReference type="Pfam" id="PF12697">
    <property type="entry name" value="Abhydrolase_6"/>
    <property type="match status" value="1"/>
</dbReference>
<protein>
    <recommendedName>
        <fullName evidence="4">AB hydrolase-1 domain-containing protein</fullName>
    </recommendedName>
</protein>
<dbReference type="Gene3D" id="3.40.50.1820">
    <property type="entry name" value="alpha/beta hydrolase"/>
    <property type="match status" value="1"/>
</dbReference>
<reference evidence="5 6" key="1">
    <citation type="journal article" date="2022" name="DNA Res.">
        <title>Genome analysis of five recently described species of the CUG-Ser clade uncovers Candida theae as a new hybrid lineage with pathogenic potential in the Candida parapsilosis species complex.</title>
        <authorList>
            <person name="Mixao V."/>
            <person name="Del Olmo V."/>
            <person name="Hegedusova E."/>
            <person name="Saus E."/>
            <person name="Pryszcz L."/>
            <person name="Cillingova A."/>
            <person name="Nosek J."/>
            <person name="Gabaldon T."/>
        </authorList>
    </citation>
    <scope>NUCLEOTIDE SEQUENCE [LARGE SCALE GENOMIC DNA]</scope>
    <source>
        <strain evidence="5 6">CBS 12239</strain>
    </source>
</reference>
<dbReference type="InterPro" id="IPR029058">
    <property type="entry name" value="AB_hydrolase_fold"/>
</dbReference>
<evidence type="ECO:0000313" key="6">
    <source>
        <dbReference type="Proteomes" id="UP001204833"/>
    </source>
</evidence>
<dbReference type="Proteomes" id="UP001204833">
    <property type="component" value="Unassembled WGS sequence"/>
</dbReference>
<gene>
    <name evidence="5" type="ORF">KGF57_003270</name>
</gene>
<feature type="region of interest" description="Disordered" evidence="3">
    <location>
        <begin position="341"/>
        <end position="371"/>
    </location>
</feature>
<dbReference type="GO" id="GO:0005739">
    <property type="term" value="C:mitochondrion"/>
    <property type="evidence" value="ECO:0007669"/>
    <property type="project" value="TreeGrafter"/>
</dbReference>
<dbReference type="GO" id="GO:0052689">
    <property type="term" value="F:carboxylic ester hydrolase activity"/>
    <property type="evidence" value="ECO:0007669"/>
    <property type="project" value="TreeGrafter"/>
</dbReference>
<evidence type="ECO:0000256" key="3">
    <source>
        <dbReference type="SAM" id="MobiDB-lite"/>
    </source>
</evidence>
<dbReference type="PANTHER" id="PTHR46118">
    <property type="entry name" value="PROTEIN ABHD11"/>
    <property type="match status" value="1"/>
</dbReference>
<feature type="domain" description="AB hydrolase-1" evidence="4">
    <location>
        <begin position="67"/>
        <end position="328"/>
    </location>
</feature>
<dbReference type="PANTHER" id="PTHR46118:SF4">
    <property type="entry name" value="PROTEIN ABHD11"/>
    <property type="match status" value="1"/>
</dbReference>
<dbReference type="RefSeq" id="XP_051608279.1">
    <property type="nucleotide sequence ID" value="XM_051752673.1"/>
</dbReference>
<sequence>MLLQRRVLGRRCISTFSVLLNSSKQPTLQPTFDIDNINDLPFNDKISLQWKQLVPYKIKLNKEETPVLFLHGLFGSKLSFNKTGRLFSEVTKVPTYALDLRNHGESPHVLPFSYTQMAQDVCHFIKERKWDKCVLVGHSMGAKVAMLVGLLYPDLVSKLVVIDNTPHAMPLDPHYRLDILGMCEVEAHPELYKKGSNGRRVTEVKAINRFLCKYEKSPLVRSLLMSNLLLTHKDIANPHVKDRLKEVFRIPVMNFWKYDIIKTVESWPDLPPNFDKFTHPTLVMYGNQSPFVKPEYFQVFEEYFTDLKFREFDCGHWISHDAPGEFVNELVKFISPFWKKSDYKGKSNTKNNKPKPRPPKPGRYPPGLDLK</sequence>
<organism evidence="5 6">
    <name type="scientific">Candida theae</name>
    <dbReference type="NCBI Taxonomy" id="1198502"/>
    <lineage>
        <taxon>Eukaryota</taxon>
        <taxon>Fungi</taxon>
        <taxon>Dikarya</taxon>
        <taxon>Ascomycota</taxon>
        <taxon>Saccharomycotina</taxon>
        <taxon>Pichiomycetes</taxon>
        <taxon>Debaryomycetaceae</taxon>
        <taxon>Candida/Lodderomyces clade</taxon>
        <taxon>Candida</taxon>
    </lineage>
</organism>